<dbReference type="AlphaFoldDB" id="A0A8K1C7A5"/>
<feature type="region of interest" description="Disordered" evidence="1">
    <location>
        <begin position="121"/>
        <end position="154"/>
    </location>
</feature>
<feature type="domain" description="Retrovirus-related Pol polyprotein from transposon TNT 1-94-like beta-barrel" evidence="2">
    <location>
        <begin position="327"/>
        <end position="413"/>
    </location>
</feature>
<gene>
    <name evidence="3" type="ORF">Poli38472_014363</name>
</gene>
<name>A0A8K1C7A5_PYTOL</name>
<sequence length="469" mass="51968">MATMKRIRQLQRALELTTFCEGDDVKQHLNELYDIRDEMKDLGHHVSDAEMVQVLLASVPDFGEFGKMKAVLRYAEESKLSNPDAVAMAIRRAAEVETAARNTRKNRGCFACGSKYHVKAECPSDSRGSKRQKRLPQVEEYEESESVVLPTETAPHSQTRDDCWTISIATTVHMTGDVDYFVHLEDAKVTGNEHVHGAPLTPGSVAGKGRVVLVTQISGREQSVVLDDVYYVPGAPYSVFSPAAAQDQGLTVDLDFQRGISVRKKGELLFRTGPGKDAHRFYAKSADGTVLVDNRRGVTLTANLNEPSPRYLAGNTAPHPVTGDDFWCFSSATSGHVVGNLDYFLNLRDVDLGDRQLLVHCFEIEPDRIVGMGTIALVMQMNGKETTVLVDDVFYVPGTPYGVFSPGRASDQGMRVFSEEINGKHWMGVKKRGKVLIRATSSEDHAYGFYAKPLEGIVLMDTRRDQTRY</sequence>
<evidence type="ECO:0000313" key="3">
    <source>
        <dbReference type="EMBL" id="TMW57760.1"/>
    </source>
</evidence>
<proteinExistence type="predicted"/>
<dbReference type="InterPro" id="IPR054722">
    <property type="entry name" value="PolX-like_BBD"/>
</dbReference>
<comment type="caution">
    <text evidence="3">The sequence shown here is derived from an EMBL/GenBank/DDBJ whole genome shotgun (WGS) entry which is preliminary data.</text>
</comment>
<dbReference type="Pfam" id="PF14223">
    <property type="entry name" value="Retrotran_gag_2"/>
    <property type="match status" value="1"/>
</dbReference>
<keyword evidence="4" id="KW-1185">Reference proteome</keyword>
<reference evidence="3" key="1">
    <citation type="submission" date="2019-03" db="EMBL/GenBank/DDBJ databases">
        <title>Long read genome sequence of the mycoparasitic Pythium oligandrum ATCC 38472 isolated from sugarbeet rhizosphere.</title>
        <authorList>
            <person name="Gaulin E."/>
        </authorList>
    </citation>
    <scope>NUCLEOTIDE SEQUENCE</scope>
    <source>
        <strain evidence="3">ATCC 38472_TT</strain>
    </source>
</reference>
<dbReference type="Pfam" id="PF22936">
    <property type="entry name" value="Pol_BBD"/>
    <property type="match status" value="2"/>
</dbReference>
<accession>A0A8K1C7A5</accession>
<dbReference type="PANTHER" id="PTHR40628:SF1">
    <property type="entry name" value="CHROMO DOMAIN-CONTAINING PROTEIN"/>
    <property type="match status" value="1"/>
</dbReference>
<evidence type="ECO:0000313" key="4">
    <source>
        <dbReference type="Proteomes" id="UP000794436"/>
    </source>
</evidence>
<feature type="domain" description="Retrovirus-related Pol polyprotein from transposon TNT 1-94-like beta-barrel" evidence="2">
    <location>
        <begin position="164"/>
        <end position="249"/>
    </location>
</feature>
<protein>
    <recommendedName>
        <fullName evidence="2">Retrovirus-related Pol polyprotein from transposon TNT 1-94-like beta-barrel domain-containing protein</fullName>
    </recommendedName>
</protein>
<organism evidence="3 4">
    <name type="scientific">Pythium oligandrum</name>
    <name type="common">Mycoparasitic fungus</name>
    <dbReference type="NCBI Taxonomy" id="41045"/>
    <lineage>
        <taxon>Eukaryota</taxon>
        <taxon>Sar</taxon>
        <taxon>Stramenopiles</taxon>
        <taxon>Oomycota</taxon>
        <taxon>Peronosporomycetes</taxon>
        <taxon>Pythiales</taxon>
        <taxon>Pythiaceae</taxon>
        <taxon>Pythium</taxon>
    </lineage>
</organism>
<evidence type="ECO:0000256" key="1">
    <source>
        <dbReference type="SAM" id="MobiDB-lite"/>
    </source>
</evidence>
<dbReference type="EMBL" id="SPLM01000114">
    <property type="protein sequence ID" value="TMW57760.1"/>
    <property type="molecule type" value="Genomic_DNA"/>
</dbReference>
<dbReference type="Proteomes" id="UP000794436">
    <property type="component" value="Unassembled WGS sequence"/>
</dbReference>
<evidence type="ECO:0000259" key="2">
    <source>
        <dbReference type="Pfam" id="PF22936"/>
    </source>
</evidence>
<dbReference type="PANTHER" id="PTHR40628">
    <property type="entry name" value="CHROMO DOMAIN-CONTAINING PROTEIN"/>
    <property type="match status" value="1"/>
</dbReference>
<dbReference type="OrthoDB" id="115485at2759"/>